<name>A0A561BWQ9_9ACTN</name>
<evidence type="ECO:0000259" key="5">
    <source>
        <dbReference type="PROSITE" id="PS51764"/>
    </source>
</evidence>
<keyword evidence="1 3" id="KW-0378">Hydrolase</keyword>
<feature type="domain" description="GH26" evidence="5">
    <location>
        <begin position="60"/>
        <end position="368"/>
    </location>
</feature>
<dbReference type="RefSeq" id="WP_145809676.1">
    <property type="nucleotide sequence ID" value="NZ_VIVK01000001.1"/>
</dbReference>
<evidence type="ECO:0000256" key="4">
    <source>
        <dbReference type="SAM" id="MobiDB-lite"/>
    </source>
</evidence>
<proteinExistence type="inferred from homology"/>
<dbReference type="InterPro" id="IPR022790">
    <property type="entry name" value="GH26_dom"/>
</dbReference>
<dbReference type="PROSITE" id="PS51764">
    <property type="entry name" value="GH26"/>
    <property type="match status" value="1"/>
</dbReference>
<feature type="region of interest" description="Disordered" evidence="4">
    <location>
        <begin position="39"/>
        <end position="62"/>
    </location>
</feature>
<evidence type="ECO:0000256" key="1">
    <source>
        <dbReference type="ARBA" id="ARBA00022801"/>
    </source>
</evidence>
<comment type="caution">
    <text evidence="6">The sequence shown here is derived from an EMBL/GenBank/DDBJ whole genome shotgun (WGS) entry which is preliminary data.</text>
</comment>
<sequence>MSVRFPAGGPRWGRWLTTAAVIAAAVVLALVSCAIVSDGGKSSGGKPSVAGPSSAPDRPTPGKSAAGCTVSAILVPSCGVWFGVAANPLGDESWDEALPAFEAALGRTVDIAHYYNASPKLFPTAEMIKRAREPGKKRILLLNWKPEMGRTWAQVAAGDPEVDQAIDAEAQYLKTTFPEKFFLTIHHEPEEEVVPAPGSGYTAKDYAAMYRHVVERLRSQGVTNAITVMNYMGTPHWGSQPWFEDLYPGDDVVDWIAEDPYIFGSDPEWATGLGRAIDRVQKSYPAWPGFYTWASKRHPDKPIMLGEWGVDRHLGETKRKAVFAMMATQLAAFGQVKALVYWNETDFDPVGATELRPGDPSIQVLRDALGSAELKPPPVPG</sequence>
<dbReference type="OrthoDB" id="9816550at2"/>
<keyword evidence="7" id="KW-1185">Reference proteome</keyword>
<evidence type="ECO:0000256" key="3">
    <source>
        <dbReference type="PROSITE-ProRule" id="PRU01100"/>
    </source>
</evidence>
<organism evidence="6 7">
    <name type="scientific">Kribbella amoyensis</name>
    <dbReference type="NCBI Taxonomy" id="996641"/>
    <lineage>
        <taxon>Bacteria</taxon>
        <taxon>Bacillati</taxon>
        <taxon>Actinomycetota</taxon>
        <taxon>Actinomycetes</taxon>
        <taxon>Propionibacteriales</taxon>
        <taxon>Kribbellaceae</taxon>
        <taxon>Kribbella</taxon>
    </lineage>
</organism>
<feature type="active site" description="Proton donor" evidence="3">
    <location>
        <position position="188"/>
    </location>
</feature>
<comment type="similarity">
    <text evidence="3">Belongs to the glycosyl hydrolase 26 family.</text>
</comment>
<gene>
    <name evidence="6" type="ORF">FB561_4434</name>
</gene>
<dbReference type="Proteomes" id="UP000318380">
    <property type="component" value="Unassembled WGS sequence"/>
</dbReference>
<feature type="compositionally biased region" description="Low complexity" evidence="4">
    <location>
        <begin position="39"/>
        <end position="55"/>
    </location>
</feature>
<dbReference type="InterPro" id="IPR017853">
    <property type="entry name" value="GH"/>
</dbReference>
<accession>A0A561BWQ9</accession>
<reference evidence="6 7" key="1">
    <citation type="submission" date="2019-06" db="EMBL/GenBank/DDBJ databases">
        <title>Sequencing the genomes of 1000 actinobacteria strains.</title>
        <authorList>
            <person name="Klenk H.-P."/>
        </authorList>
    </citation>
    <scope>NUCLEOTIDE SEQUENCE [LARGE SCALE GENOMIC DNA]</scope>
    <source>
        <strain evidence="6 7">DSM 24683</strain>
    </source>
</reference>
<feature type="active site" description="Nucleophile" evidence="3">
    <location>
        <position position="307"/>
    </location>
</feature>
<evidence type="ECO:0000313" key="7">
    <source>
        <dbReference type="Proteomes" id="UP000318380"/>
    </source>
</evidence>
<keyword evidence="2 3" id="KW-0326">Glycosidase</keyword>
<dbReference type="GO" id="GO:0004553">
    <property type="term" value="F:hydrolase activity, hydrolyzing O-glycosyl compounds"/>
    <property type="evidence" value="ECO:0007669"/>
    <property type="project" value="InterPro"/>
</dbReference>
<evidence type="ECO:0000256" key="2">
    <source>
        <dbReference type="ARBA" id="ARBA00023295"/>
    </source>
</evidence>
<evidence type="ECO:0000313" key="6">
    <source>
        <dbReference type="EMBL" id="TWD83273.1"/>
    </source>
</evidence>
<dbReference type="EMBL" id="VIVK01000001">
    <property type="protein sequence ID" value="TWD83273.1"/>
    <property type="molecule type" value="Genomic_DNA"/>
</dbReference>
<dbReference type="PROSITE" id="PS51257">
    <property type="entry name" value="PROKAR_LIPOPROTEIN"/>
    <property type="match status" value="1"/>
</dbReference>
<dbReference type="SUPFAM" id="SSF51445">
    <property type="entry name" value="(Trans)glycosidases"/>
    <property type="match status" value="1"/>
</dbReference>
<protein>
    <recommendedName>
        <fullName evidence="5">GH26 domain-containing protein</fullName>
    </recommendedName>
</protein>
<dbReference type="Gene3D" id="3.20.20.80">
    <property type="entry name" value="Glycosidases"/>
    <property type="match status" value="1"/>
</dbReference>
<dbReference type="AlphaFoldDB" id="A0A561BWQ9"/>